<dbReference type="EMBL" id="UINC01001731">
    <property type="protein sequence ID" value="SUZ87593.1"/>
    <property type="molecule type" value="Genomic_DNA"/>
</dbReference>
<reference evidence="2" key="1">
    <citation type="submission" date="2018-05" db="EMBL/GenBank/DDBJ databases">
        <authorList>
            <person name="Lanie J.A."/>
            <person name="Ng W.-L."/>
            <person name="Kazmierczak K.M."/>
            <person name="Andrzejewski T.M."/>
            <person name="Davidsen T.M."/>
            <person name="Wayne K.J."/>
            <person name="Tettelin H."/>
            <person name="Glass J.I."/>
            <person name="Rusch D."/>
            <person name="Podicherti R."/>
            <person name="Tsui H.-C.T."/>
            <person name="Winkler M.E."/>
        </authorList>
    </citation>
    <scope>NUCLEOTIDE SEQUENCE</scope>
</reference>
<evidence type="ECO:0000259" key="1">
    <source>
        <dbReference type="Pfam" id="PF22513"/>
    </source>
</evidence>
<organism evidence="2">
    <name type="scientific">marine metagenome</name>
    <dbReference type="NCBI Taxonomy" id="408172"/>
    <lineage>
        <taxon>unclassified sequences</taxon>
        <taxon>metagenomes</taxon>
        <taxon>ecological metagenomes</taxon>
    </lineage>
</organism>
<feature type="domain" description="Antitoxin FitA-like ribbon-helix-helix" evidence="1">
    <location>
        <begin position="8"/>
        <end position="38"/>
    </location>
</feature>
<dbReference type="GO" id="GO:0006355">
    <property type="term" value="P:regulation of DNA-templated transcription"/>
    <property type="evidence" value="ECO:0007669"/>
    <property type="project" value="InterPro"/>
</dbReference>
<protein>
    <recommendedName>
        <fullName evidence="1">Antitoxin FitA-like ribbon-helix-helix domain-containing protein</fullName>
    </recommendedName>
</protein>
<dbReference type="SUPFAM" id="SSF47598">
    <property type="entry name" value="Ribbon-helix-helix"/>
    <property type="match status" value="1"/>
</dbReference>
<dbReference type="InterPro" id="IPR010985">
    <property type="entry name" value="Ribbon_hlx_hlx"/>
</dbReference>
<accession>A0A381REC5</accession>
<dbReference type="InterPro" id="IPR053853">
    <property type="entry name" value="FitA-like_RHH"/>
</dbReference>
<dbReference type="Pfam" id="PF22513">
    <property type="entry name" value="FitA-like_RHH"/>
    <property type="match status" value="1"/>
</dbReference>
<evidence type="ECO:0000313" key="2">
    <source>
        <dbReference type="EMBL" id="SUZ87593.1"/>
    </source>
</evidence>
<name>A0A381REC5_9ZZZZ</name>
<dbReference type="AlphaFoldDB" id="A0A381REC5"/>
<sequence length="73" mass="7406">MANLTLAVDDDLLRRARVRAAEQGTSVNAVVRDLLTAYAAGDRAAAARRRLVGLSVSSAAGSGGRDITVAGAP</sequence>
<proteinExistence type="predicted"/>
<gene>
    <name evidence="2" type="ORF">METZ01_LOCUS40447</name>
</gene>